<evidence type="ECO:0000256" key="1">
    <source>
        <dbReference type="SAM" id="MobiDB-lite"/>
    </source>
</evidence>
<name>A0ABW9P3K5_9ACTN</name>
<dbReference type="PANTHER" id="PTHR33877:SF2">
    <property type="entry name" value="OS07G0170200 PROTEIN"/>
    <property type="match status" value="1"/>
</dbReference>
<dbReference type="Proteomes" id="UP000460558">
    <property type="component" value="Unassembled WGS sequence"/>
</dbReference>
<feature type="domain" description="HNH nuclease" evidence="2">
    <location>
        <begin position="42"/>
        <end position="91"/>
    </location>
</feature>
<comment type="caution">
    <text evidence="3">The sequence shown here is derived from an EMBL/GenBank/DDBJ whole genome shotgun (WGS) entry which is preliminary data.</text>
</comment>
<dbReference type="GO" id="GO:0004519">
    <property type="term" value="F:endonuclease activity"/>
    <property type="evidence" value="ECO:0007669"/>
    <property type="project" value="UniProtKB-KW"/>
</dbReference>
<dbReference type="InterPro" id="IPR002711">
    <property type="entry name" value="HNH"/>
</dbReference>
<dbReference type="InterPro" id="IPR003615">
    <property type="entry name" value="HNH_nuc"/>
</dbReference>
<protein>
    <submittedName>
        <fullName evidence="3">HNH endonuclease</fullName>
    </submittedName>
</protein>
<dbReference type="Pfam" id="PF01844">
    <property type="entry name" value="HNH"/>
    <property type="match status" value="1"/>
</dbReference>
<dbReference type="SMART" id="SM00507">
    <property type="entry name" value="HNHc"/>
    <property type="match status" value="1"/>
</dbReference>
<gene>
    <name evidence="3" type="ORF">FFZ77_31880</name>
</gene>
<keyword evidence="3" id="KW-0540">Nuclease</keyword>
<dbReference type="PANTHER" id="PTHR33877">
    <property type="entry name" value="SLL1193 PROTEIN"/>
    <property type="match status" value="1"/>
</dbReference>
<keyword evidence="3" id="KW-0378">Hydrolase</keyword>
<feature type="compositionally biased region" description="Basic and acidic residues" evidence="1">
    <location>
        <begin position="10"/>
        <end position="21"/>
    </location>
</feature>
<dbReference type="EMBL" id="VDEQ01000396">
    <property type="protein sequence ID" value="MQS40019.1"/>
    <property type="molecule type" value="Genomic_DNA"/>
</dbReference>
<evidence type="ECO:0000313" key="4">
    <source>
        <dbReference type="Proteomes" id="UP000460558"/>
    </source>
</evidence>
<organism evidence="3 4">
    <name type="scientific">Streptomyces katsurahamanus</name>
    <dbReference type="NCBI Taxonomy" id="2577098"/>
    <lineage>
        <taxon>Bacteria</taxon>
        <taxon>Bacillati</taxon>
        <taxon>Actinomycetota</taxon>
        <taxon>Actinomycetes</taxon>
        <taxon>Kitasatosporales</taxon>
        <taxon>Streptomycetaceae</taxon>
        <taxon>Streptomyces</taxon>
    </lineage>
</organism>
<evidence type="ECO:0000259" key="2">
    <source>
        <dbReference type="SMART" id="SM00507"/>
    </source>
</evidence>
<dbReference type="InterPro" id="IPR052892">
    <property type="entry name" value="NA-targeting_endonuclease"/>
</dbReference>
<evidence type="ECO:0000313" key="3">
    <source>
        <dbReference type="EMBL" id="MQS40019.1"/>
    </source>
</evidence>
<proteinExistence type="predicted"/>
<reference evidence="3 4" key="1">
    <citation type="submission" date="2019-06" db="EMBL/GenBank/DDBJ databases">
        <title>Comparative genomics and metabolomics analyses of clavulanic acid producing Streptomyces species provides insight into specialized metabolism and evolution of beta-lactam biosynthetic gene clusters.</title>
        <authorList>
            <person name="Moore M.A."/>
            <person name="Cruz-Morales P."/>
            <person name="Barona Gomez F."/>
            <person name="Kapil T."/>
        </authorList>
    </citation>
    <scope>NUCLEOTIDE SEQUENCE [LARGE SCALE GENOMIC DNA]</scope>
    <source>
        <strain evidence="3 4">T-272</strain>
    </source>
</reference>
<keyword evidence="4" id="KW-1185">Reference proteome</keyword>
<keyword evidence="3" id="KW-0255">Endonuclease</keyword>
<dbReference type="CDD" id="cd00085">
    <property type="entry name" value="HNHc"/>
    <property type="match status" value="1"/>
</dbReference>
<sequence length="110" mass="12056">MGTGRSAQHMSERVRSRLARDRARTAALSGWRARDRESPPGVRKAELFARWSGLCCYCDRPAEHIDHVTPISKGGGDVITNVVPSCAPCNLDKGAQSLTEWASTFQGENE</sequence>
<dbReference type="Gene3D" id="1.10.30.50">
    <property type="match status" value="1"/>
</dbReference>
<accession>A0ABW9P3K5</accession>
<feature type="region of interest" description="Disordered" evidence="1">
    <location>
        <begin position="1"/>
        <end position="21"/>
    </location>
</feature>
<dbReference type="RefSeq" id="WP_153487566.1">
    <property type="nucleotide sequence ID" value="NZ_VDEQ01000396.1"/>
</dbReference>